<organism evidence="1 2">
    <name type="scientific">Symbiodinium microadriaticum</name>
    <name type="common">Dinoflagellate</name>
    <name type="synonym">Zooxanthella microadriatica</name>
    <dbReference type="NCBI Taxonomy" id="2951"/>
    <lineage>
        <taxon>Eukaryota</taxon>
        <taxon>Sar</taxon>
        <taxon>Alveolata</taxon>
        <taxon>Dinophyceae</taxon>
        <taxon>Suessiales</taxon>
        <taxon>Symbiodiniaceae</taxon>
        <taxon>Symbiodinium</taxon>
    </lineage>
</organism>
<dbReference type="AlphaFoldDB" id="A0A1Q9F5G9"/>
<dbReference type="OrthoDB" id="10480612at2759"/>
<evidence type="ECO:0000313" key="2">
    <source>
        <dbReference type="Proteomes" id="UP000186817"/>
    </source>
</evidence>
<name>A0A1Q9F5G9_SYMMI</name>
<reference evidence="1 2" key="1">
    <citation type="submission" date="2016-02" db="EMBL/GenBank/DDBJ databases">
        <title>Genome analysis of coral dinoflagellate symbionts highlights evolutionary adaptations to a symbiotic lifestyle.</title>
        <authorList>
            <person name="Aranda M."/>
            <person name="Li Y."/>
            <person name="Liew Y.J."/>
            <person name="Baumgarten S."/>
            <person name="Simakov O."/>
            <person name="Wilson M."/>
            <person name="Piel J."/>
            <person name="Ashoor H."/>
            <person name="Bougouffa S."/>
            <person name="Bajic V.B."/>
            <person name="Ryu T."/>
            <person name="Ravasi T."/>
            <person name="Bayer T."/>
            <person name="Micklem G."/>
            <person name="Kim H."/>
            <person name="Bhak J."/>
            <person name="Lajeunesse T.C."/>
            <person name="Voolstra C.R."/>
        </authorList>
    </citation>
    <scope>NUCLEOTIDE SEQUENCE [LARGE SCALE GENOMIC DNA]</scope>
    <source>
        <strain evidence="1 2">CCMP2467</strain>
    </source>
</reference>
<protein>
    <submittedName>
        <fullName evidence="1">Uncharacterized protein</fullName>
    </submittedName>
</protein>
<keyword evidence="2" id="KW-1185">Reference proteome</keyword>
<sequence>MTYSLYLRALVWSFPVDGCELADDMGTFQAAPSDPTCVVGVARDWDTLVVKRDMFGSIKFNRHETEALLQDRGIDALFLSAGLPTTGSPKSC</sequence>
<dbReference type="Proteomes" id="UP000186817">
    <property type="component" value="Unassembled WGS sequence"/>
</dbReference>
<comment type="caution">
    <text evidence="1">The sequence shown here is derived from an EMBL/GenBank/DDBJ whole genome shotgun (WGS) entry which is preliminary data.</text>
</comment>
<accession>A0A1Q9F5G9</accession>
<dbReference type="EMBL" id="LSRX01000009">
    <property type="protein sequence ID" value="OLQ14920.1"/>
    <property type="molecule type" value="Genomic_DNA"/>
</dbReference>
<gene>
    <name evidence="1" type="ORF">AK812_SmicGene931</name>
</gene>
<proteinExistence type="predicted"/>
<evidence type="ECO:0000313" key="1">
    <source>
        <dbReference type="EMBL" id="OLQ14920.1"/>
    </source>
</evidence>